<proteinExistence type="predicted"/>
<reference evidence="1" key="1">
    <citation type="submission" date="2022-03" db="EMBL/GenBank/DDBJ databases">
        <title>Draft genome sequence of Aduncisulcus paluster, a free-living microaerophilic Fornicata.</title>
        <authorList>
            <person name="Yuyama I."/>
            <person name="Kume K."/>
            <person name="Tamura T."/>
            <person name="Inagaki Y."/>
            <person name="Hashimoto T."/>
        </authorList>
    </citation>
    <scope>NUCLEOTIDE SEQUENCE</scope>
    <source>
        <strain evidence="1">NY0171</strain>
    </source>
</reference>
<comment type="caution">
    <text evidence="1">The sequence shown here is derived from an EMBL/GenBank/DDBJ whole genome shotgun (WGS) entry which is preliminary data.</text>
</comment>
<protein>
    <submittedName>
        <fullName evidence="1">Uncharacterized protein</fullName>
    </submittedName>
</protein>
<sequence length="275" mass="32268">SEVYLPIPVLIDLVDTFFDHLSRIKRSKPFQADFDEEYLCICANYTSKVHKGYIVRLDSFYSKISATLLDFFKRGTSIYFEVEIVQFFLSTLQNISFASSPATRSSIFNLFEPYINKWFRIYKDSQCHGHWMYILSNITLSSEEESPNDSLCSEAWPLFHTVLDVVKREFVGDKIVGDGHEEVIRFFTNLCCDPSHAIEVYDNVKDLLDGWFEIIREKKHKMGTKYLFEFLSMLSTVPSLLPHISPKYERMKWCRAYCLWEDDYKMINGSICSIM</sequence>
<dbReference type="EMBL" id="BQXS01012309">
    <property type="protein sequence ID" value="GKT21285.1"/>
    <property type="molecule type" value="Genomic_DNA"/>
</dbReference>
<evidence type="ECO:0000313" key="1">
    <source>
        <dbReference type="EMBL" id="GKT21285.1"/>
    </source>
</evidence>
<accession>A0ABQ5K297</accession>
<feature type="non-terminal residue" evidence="1">
    <location>
        <position position="1"/>
    </location>
</feature>
<organism evidence="1 2">
    <name type="scientific">Aduncisulcus paluster</name>
    <dbReference type="NCBI Taxonomy" id="2918883"/>
    <lineage>
        <taxon>Eukaryota</taxon>
        <taxon>Metamonada</taxon>
        <taxon>Carpediemonas-like organisms</taxon>
        <taxon>Aduncisulcus</taxon>
    </lineage>
</organism>
<keyword evidence="2" id="KW-1185">Reference proteome</keyword>
<dbReference type="Proteomes" id="UP001057375">
    <property type="component" value="Unassembled WGS sequence"/>
</dbReference>
<evidence type="ECO:0000313" key="2">
    <source>
        <dbReference type="Proteomes" id="UP001057375"/>
    </source>
</evidence>
<name>A0ABQ5K297_9EUKA</name>
<gene>
    <name evidence="1" type="ORF">ADUPG1_011859</name>
</gene>